<dbReference type="GO" id="GO:0006006">
    <property type="term" value="P:glucose metabolic process"/>
    <property type="evidence" value="ECO:0007669"/>
    <property type="project" value="InterPro"/>
</dbReference>
<dbReference type="EMBL" id="SRMF01000005">
    <property type="protein sequence ID" value="TGG92373.1"/>
    <property type="molecule type" value="Genomic_DNA"/>
</dbReference>
<proteinExistence type="inferred from homology"/>
<evidence type="ECO:0000313" key="14">
    <source>
        <dbReference type="EMBL" id="TGG92373.1"/>
    </source>
</evidence>
<comment type="function">
    <text evidence="11">Bifunctional enzyme which can phosphorylate or dephosphorylate isocitrate dehydrogenase (IDH) on a specific serine residue. This is a regulatory mechanism which enables bacteria to bypass the Krebs cycle via the glyoxylate shunt in response to the source of carbon. When bacteria are grown on glucose, IDH is fully active and unphosphorylated, but when grown on acetate or ethanol, the activity of IDH declines drastically concomitant with its phosphorylation.</text>
</comment>
<gene>
    <name evidence="11 14" type="primary">aceK</name>
    <name evidence="14" type="ORF">E4656_12915</name>
</gene>
<dbReference type="GO" id="GO:0008772">
    <property type="term" value="F:[isocitrate dehydrogenase (NADP+)] kinase activity"/>
    <property type="evidence" value="ECO:0007669"/>
    <property type="project" value="UniProtKB-UniRule"/>
</dbReference>
<keyword evidence="6 11" id="KW-0547">Nucleotide-binding</keyword>
<dbReference type="GO" id="GO:0004721">
    <property type="term" value="F:phosphoprotein phosphatase activity"/>
    <property type="evidence" value="ECO:0007669"/>
    <property type="project" value="UniProtKB-KW"/>
</dbReference>
<feature type="domain" description="Isocitrate dehydrogenase kinase/phosphatase (AceK) regulatory" evidence="13">
    <location>
        <begin position="25"/>
        <end position="326"/>
    </location>
</feature>
<keyword evidence="9 11" id="KW-0067">ATP-binding</keyword>
<feature type="domain" description="Isocitrate dehydrogenase kinase/phosphatase (AceK) kinase" evidence="12">
    <location>
        <begin position="328"/>
        <end position="582"/>
    </location>
</feature>
<keyword evidence="4 11" id="KW-0816">Tricarboxylic acid cycle</keyword>
<evidence type="ECO:0000256" key="9">
    <source>
        <dbReference type="ARBA" id="ARBA00022840"/>
    </source>
</evidence>
<evidence type="ECO:0000256" key="6">
    <source>
        <dbReference type="ARBA" id="ARBA00022741"/>
    </source>
</evidence>
<sequence length="595" mass="68825">MSRFNTSPSPDPAAEGSEPLERQIARQMLAGFDHHYERFRAITEQAQTRFEQADWKAAQADHRARINLYDDSVNQAVAALQQAHPCMDQVDTELWRRVKKQFRRLMMQHQQPELAESFYNSVFCQLFERQYYHNEFIFVESYADDLLAVRDSHAYTSYYPRMDGFEANIDAILNSFSLQQPFADLGRDIERLRDSFYKQSAVDIRPEDNLRIDILDKLFLRNKAAYVVGRIVSKEATQPCVVPLLINENNQVYIDALLMDPSDVSIVFGFARSYFMVDAAEPSAYVRFLSEIMPHKRKSELYNALGLHKHGKTVFYRDLLHHMQETADQFVVAPGIEGMVMAVFTLPSYPYVFKIIKDRFAPSKYNTKAGVKEKYQLVKQHDRAGRMADTLEYRHVALPRHRFSPALIDHLLEVAPAEVSIEGDDVIIGHLYIERRMTPLNIYLDQATPDQARAAMLDYGLAIREIAGTNLFPGDMLHKNFGVTRVHRVIFYDYDEVCYLDECKFRRIPEATTPEQEMASEPWYSVGPNDVFPEEFGPFLLGGNPAREAFMEVHGELLTPEYWQGLQQRLAAGHLEDVFPYHENKRFCVQYGGYL</sequence>
<comment type="caution">
    <text evidence="14">The sequence shown here is derived from an EMBL/GenBank/DDBJ whole genome shotgun (WGS) entry which is preliminary data.</text>
</comment>
<evidence type="ECO:0000256" key="2">
    <source>
        <dbReference type="ARBA" id="ARBA00022490"/>
    </source>
</evidence>
<evidence type="ECO:0000313" key="15">
    <source>
        <dbReference type="Proteomes" id="UP000297475"/>
    </source>
</evidence>
<dbReference type="GO" id="GO:0005737">
    <property type="term" value="C:cytoplasm"/>
    <property type="evidence" value="ECO:0007669"/>
    <property type="project" value="UniProtKB-SubCell"/>
</dbReference>
<keyword evidence="2 11" id="KW-0963">Cytoplasm</keyword>
<dbReference type="Pfam" id="PF20423">
    <property type="entry name" value="AceK_regulatory"/>
    <property type="match status" value="1"/>
</dbReference>
<evidence type="ECO:0000256" key="1">
    <source>
        <dbReference type="ARBA" id="ARBA00022435"/>
    </source>
</evidence>
<dbReference type="OrthoDB" id="9770427at2"/>
<dbReference type="InterPro" id="IPR010452">
    <property type="entry name" value="Isocitrate_DH_AceK"/>
</dbReference>
<feature type="binding site" evidence="11">
    <location>
        <begin position="333"/>
        <end position="339"/>
    </location>
    <ligand>
        <name>ATP</name>
        <dbReference type="ChEBI" id="CHEBI:30616"/>
    </ligand>
</feature>
<keyword evidence="3 11" id="KW-0723">Serine/threonine-protein kinase</keyword>
<feature type="active site" evidence="11">
    <location>
        <position position="389"/>
    </location>
</feature>
<dbReference type="PIRSF" id="PIRSF000719">
    <property type="entry name" value="AceK"/>
    <property type="match status" value="1"/>
</dbReference>
<dbReference type="Pfam" id="PF06315">
    <property type="entry name" value="AceK_kinase"/>
    <property type="match status" value="1"/>
</dbReference>
<dbReference type="Proteomes" id="UP000297475">
    <property type="component" value="Unassembled WGS sequence"/>
</dbReference>
<dbReference type="InterPro" id="IPR046854">
    <property type="entry name" value="AceK_regulatory"/>
</dbReference>
<reference evidence="14 15" key="1">
    <citation type="submission" date="2019-04" db="EMBL/GenBank/DDBJ databases">
        <title>Natronospirillum operosus gen. nov., sp. nov., a haloalkaliphilic satellite isolated from decaying biomass of laboratory culture of cyanobacterium Geitlerinema sp. and proposal of Natronospirillaceae fam. nov. and Saccharospirillaceae fam. nov.</title>
        <authorList>
            <person name="Kevbrin V."/>
            <person name="Boltyanskaya Y."/>
            <person name="Koziaeva V."/>
            <person name="Grouzdev D.S."/>
            <person name="Park M."/>
            <person name="Cho J."/>
        </authorList>
    </citation>
    <scope>NUCLEOTIDE SEQUENCE [LARGE SCALE GENOMIC DNA]</scope>
    <source>
        <strain evidence="14 15">G-116</strain>
    </source>
</reference>
<evidence type="ECO:0000256" key="5">
    <source>
        <dbReference type="ARBA" id="ARBA00022679"/>
    </source>
</evidence>
<evidence type="ECO:0000256" key="11">
    <source>
        <dbReference type="HAMAP-Rule" id="MF_00747"/>
    </source>
</evidence>
<comment type="subcellular location">
    <subcellularLocation>
        <location evidence="11">Cytoplasm</location>
    </subcellularLocation>
</comment>
<evidence type="ECO:0000256" key="10">
    <source>
        <dbReference type="ARBA" id="ARBA00022912"/>
    </source>
</evidence>
<evidence type="ECO:0000256" key="4">
    <source>
        <dbReference type="ARBA" id="ARBA00022532"/>
    </source>
</evidence>
<dbReference type="GO" id="GO:0006097">
    <property type="term" value="P:glyoxylate cycle"/>
    <property type="evidence" value="ECO:0007669"/>
    <property type="project" value="UniProtKB-UniRule"/>
</dbReference>
<dbReference type="EC" id="3.1.3.-" evidence="11"/>
<dbReference type="GO" id="GO:0006099">
    <property type="term" value="P:tricarboxylic acid cycle"/>
    <property type="evidence" value="ECO:0007669"/>
    <property type="project" value="UniProtKB-UniRule"/>
</dbReference>
<evidence type="ECO:0000259" key="13">
    <source>
        <dbReference type="Pfam" id="PF20423"/>
    </source>
</evidence>
<organism evidence="14 15">
    <name type="scientific">Natronospirillum operosum</name>
    <dbReference type="NCBI Taxonomy" id="2759953"/>
    <lineage>
        <taxon>Bacteria</taxon>
        <taxon>Pseudomonadati</taxon>
        <taxon>Pseudomonadota</taxon>
        <taxon>Gammaproteobacteria</taxon>
        <taxon>Oceanospirillales</taxon>
        <taxon>Natronospirillaceae</taxon>
        <taxon>Natronospirillum</taxon>
    </lineage>
</organism>
<dbReference type="GO" id="GO:0004674">
    <property type="term" value="F:protein serine/threonine kinase activity"/>
    <property type="evidence" value="ECO:0007669"/>
    <property type="project" value="UniProtKB-KW"/>
</dbReference>
<dbReference type="AlphaFoldDB" id="A0A4Z0WE11"/>
<dbReference type="InterPro" id="IPR046855">
    <property type="entry name" value="AceK_kinase"/>
</dbReference>
<evidence type="ECO:0000259" key="12">
    <source>
        <dbReference type="Pfam" id="PF06315"/>
    </source>
</evidence>
<dbReference type="GO" id="GO:0005524">
    <property type="term" value="F:ATP binding"/>
    <property type="evidence" value="ECO:0007669"/>
    <property type="project" value="UniProtKB-UniRule"/>
</dbReference>
<evidence type="ECO:0000256" key="7">
    <source>
        <dbReference type="ARBA" id="ARBA00022777"/>
    </source>
</evidence>
<dbReference type="GO" id="GO:0016208">
    <property type="term" value="F:AMP binding"/>
    <property type="evidence" value="ECO:0007669"/>
    <property type="project" value="TreeGrafter"/>
</dbReference>
<dbReference type="HAMAP" id="MF_00747">
    <property type="entry name" value="AceK"/>
    <property type="match status" value="1"/>
</dbReference>
<keyword evidence="10 11" id="KW-0904">Protein phosphatase</keyword>
<comment type="catalytic activity">
    <reaction evidence="11">
        <text>L-seryl-[isocitrate dehydrogenase] + ATP = O-phospho-L-seryl-[isocitrate dehydrogenase] + ADP + H(+)</text>
        <dbReference type="Rhea" id="RHEA:43540"/>
        <dbReference type="Rhea" id="RHEA-COMP:10605"/>
        <dbReference type="Rhea" id="RHEA-COMP:10606"/>
        <dbReference type="ChEBI" id="CHEBI:15378"/>
        <dbReference type="ChEBI" id="CHEBI:29999"/>
        <dbReference type="ChEBI" id="CHEBI:30616"/>
        <dbReference type="ChEBI" id="CHEBI:83421"/>
        <dbReference type="ChEBI" id="CHEBI:456216"/>
        <dbReference type="EC" id="2.7.11.5"/>
    </reaction>
</comment>
<comment type="similarity">
    <text evidence="11">Belongs to the AceK family.</text>
</comment>
<dbReference type="PANTHER" id="PTHR39559:SF1">
    <property type="entry name" value="ISOCITRATE DEHYDROGENASE KINASE_PHOSPHATASE"/>
    <property type="match status" value="1"/>
</dbReference>
<protein>
    <recommendedName>
        <fullName evidence="11">Isocitrate dehydrogenase kinase/phosphatase</fullName>
        <shortName evidence="11">IDH kinase/phosphatase</shortName>
        <shortName evidence="11">IDHK/P</shortName>
        <ecNumber evidence="11">2.7.11.5</ecNumber>
        <ecNumber evidence="11">3.1.3.-</ecNumber>
    </recommendedName>
</protein>
<accession>A0A4Z0WE11</accession>
<keyword evidence="7 11" id="KW-0418">Kinase</keyword>
<evidence type="ECO:0000256" key="8">
    <source>
        <dbReference type="ARBA" id="ARBA00022801"/>
    </source>
</evidence>
<dbReference type="PANTHER" id="PTHR39559">
    <property type="match status" value="1"/>
</dbReference>
<feature type="binding site" evidence="11">
    <location>
        <position position="354"/>
    </location>
    <ligand>
        <name>ATP</name>
        <dbReference type="ChEBI" id="CHEBI:30616"/>
    </ligand>
</feature>
<keyword evidence="15" id="KW-1185">Reference proteome</keyword>
<keyword evidence="5 11" id="KW-0808">Transferase</keyword>
<dbReference type="NCBIfam" id="NF002804">
    <property type="entry name" value="PRK02946.1"/>
    <property type="match status" value="1"/>
</dbReference>
<keyword evidence="1 11" id="KW-0329">Glyoxylate bypass</keyword>
<evidence type="ECO:0000256" key="3">
    <source>
        <dbReference type="ARBA" id="ARBA00022527"/>
    </source>
</evidence>
<dbReference type="EC" id="2.7.11.5" evidence="11"/>
<name>A0A4Z0WE11_9GAMM</name>
<dbReference type="RefSeq" id="WP_135483707.1">
    <property type="nucleotide sequence ID" value="NZ_SRMF01000005.1"/>
</dbReference>
<keyword evidence="8 11" id="KW-0378">Hydrolase</keyword>